<keyword evidence="1" id="KW-1133">Transmembrane helix</keyword>
<keyword evidence="1" id="KW-0472">Membrane</keyword>
<sequence>MSGFQTASLLALGLAYAGMAFLCLAMDRHHVQAWRREPSPRLRLGLRGAGAILLALALLPCVSTWGGTVGTVLWLGFLSAGALPLVFLLPYAPRATACSAMLAAPAALAALAAFP</sequence>
<dbReference type="InterPro" id="IPR021762">
    <property type="entry name" value="DUF3325"/>
</dbReference>
<dbReference type="Pfam" id="PF11804">
    <property type="entry name" value="DUF3325"/>
    <property type="match status" value="1"/>
</dbReference>
<protein>
    <submittedName>
        <fullName evidence="2">DUF3325 domain-containing protein</fullName>
    </submittedName>
</protein>
<proteinExistence type="predicted"/>
<dbReference type="Proteomes" id="UP000785613">
    <property type="component" value="Unassembled WGS sequence"/>
</dbReference>
<evidence type="ECO:0000256" key="1">
    <source>
        <dbReference type="SAM" id="Phobius"/>
    </source>
</evidence>
<evidence type="ECO:0000313" key="3">
    <source>
        <dbReference type="Proteomes" id="UP000785613"/>
    </source>
</evidence>
<feature type="transmembrane region" description="Helical" evidence="1">
    <location>
        <begin position="71"/>
        <end position="89"/>
    </location>
</feature>
<comment type="caution">
    <text evidence="2">The sequence shown here is derived from an EMBL/GenBank/DDBJ whole genome shotgun (WGS) entry which is preliminary data.</text>
</comment>
<dbReference type="RefSeq" id="WP_167221394.1">
    <property type="nucleotide sequence ID" value="NZ_VUYU01000002.1"/>
</dbReference>
<keyword evidence="1" id="KW-0812">Transmembrane</keyword>
<organism evidence="2 3">
    <name type="scientific">Massilia rubra</name>
    <dbReference type="NCBI Taxonomy" id="2607910"/>
    <lineage>
        <taxon>Bacteria</taxon>
        <taxon>Pseudomonadati</taxon>
        <taxon>Pseudomonadota</taxon>
        <taxon>Betaproteobacteria</taxon>
        <taxon>Burkholderiales</taxon>
        <taxon>Oxalobacteraceae</taxon>
        <taxon>Telluria group</taxon>
        <taxon>Massilia</taxon>
    </lineage>
</organism>
<reference evidence="2 3" key="1">
    <citation type="submission" date="2019-09" db="EMBL/GenBank/DDBJ databases">
        <title>Taxonomy of Antarctic Massilia spp.: description of Massilia rubra sp. nov., Massilia aquatica sp. nov., Massilia mucilaginosa sp. nov., Massilia frigida sp. nov. isolated from streams, lakes and regoliths.</title>
        <authorList>
            <person name="Holochova P."/>
            <person name="Sedlacek I."/>
            <person name="Kralova S."/>
            <person name="Maslanova I."/>
            <person name="Busse H.-J."/>
            <person name="Stankova E."/>
            <person name="Vrbovska V."/>
            <person name="Kovarovic V."/>
            <person name="Bartak M."/>
            <person name="Svec P."/>
            <person name="Pantucek R."/>
        </authorList>
    </citation>
    <scope>NUCLEOTIDE SEQUENCE [LARGE SCALE GENOMIC DNA]</scope>
    <source>
        <strain evidence="2 3">CCM 8692</strain>
    </source>
</reference>
<feature type="transmembrane region" description="Helical" evidence="1">
    <location>
        <begin position="6"/>
        <end position="24"/>
    </location>
</feature>
<accession>A0ABX0LCL7</accession>
<gene>
    <name evidence="2" type="ORF">F0185_02720</name>
</gene>
<dbReference type="EMBL" id="VUYU01000002">
    <property type="protein sequence ID" value="NHZ32504.1"/>
    <property type="molecule type" value="Genomic_DNA"/>
</dbReference>
<name>A0ABX0LCL7_9BURK</name>
<keyword evidence="3" id="KW-1185">Reference proteome</keyword>
<feature type="transmembrane region" description="Helical" evidence="1">
    <location>
        <begin position="44"/>
        <end position="65"/>
    </location>
</feature>
<evidence type="ECO:0000313" key="2">
    <source>
        <dbReference type="EMBL" id="NHZ32504.1"/>
    </source>
</evidence>